<reference evidence="5" key="1">
    <citation type="submission" date="2009-08" db="EMBL/GenBank/DDBJ databases">
        <title>Annotation of Salpingoeca rosetta.</title>
        <authorList>
            <consortium name="The Broad Institute Genome Sequencing Platform"/>
            <person name="Russ C."/>
            <person name="Cuomo C."/>
            <person name="Burger G."/>
            <person name="Gray M.W."/>
            <person name="Holland P.W.H."/>
            <person name="King N."/>
            <person name="Lang F.B.F."/>
            <person name="Roger A.J."/>
            <person name="Ruiz-Trillo I."/>
            <person name="Young S.K."/>
            <person name="Zeng Q."/>
            <person name="Gargeya S."/>
            <person name="Alvarado L."/>
            <person name="Berlin A."/>
            <person name="Chapman S.B."/>
            <person name="Chen Z."/>
            <person name="Freedman E."/>
            <person name="Gellesch M."/>
            <person name="Goldberg J."/>
            <person name="Griggs A."/>
            <person name="Gujja S."/>
            <person name="Heilman E."/>
            <person name="Heiman D."/>
            <person name="Howarth C."/>
            <person name="Mehta T."/>
            <person name="Neiman D."/>
            <person name="Pearson M."/>
            <person name="Roberts A."/>
            <person name="Saif S."/>
            <person name="Shea T."/>
            <person name="Shenoy N."/>
            <person name="Sisk P."/>
            <person name="Stolte C."/>
            <person name="Sykes S."/>
            <person name="White J."/>
            <person name="Yandava C."/>
            <person name="Haas B."/>
            <person name="Nusbaum C."/>
            <person name="Birren B."/>
        </authorList>
    </citation>
    <scope>NUCLEOTIDE SEQUENCE [LARGE SCALE GENOMIC DNA]</scope>
    <source>
        <strain evidence="5">ATCC 50818</strain>
    </source>
</reference>
<keyword evidence="2" id="KW-0539">Nucleus</keyword>
<dbReference type="EMBL" id="GL832958">
    <property type="protein sequence ID" value="EGD80860.1"/>
    <property type="molecule type" value="Genomic_DNA"/>
</dbReference>
<evidence type="ECO:0000259" key="4">
    <source>
        <dbReference type="SMART" id="SM00449"/>
    </source>
</evidence>
<sequence>MGVSGLSETRQPHWRIGWAQRHGAVQAPCGFDRFSYSWRDIDGQKFHNSRGAPFSKEGYGPGDVLGFEIVLPQRVTSRVLPIQTRGTHVSVVAQGNTFIAEKQKLSTPELFEAVPGSKIICYKNGVCQGVMFEDINCGTYYPAISLYNHAQVVANFGPTFKFPPPNKECRPISAAAAYTHAALSLAESIARVVNTRDVPAQKKEVREKLLDSGKVDTASACASSGSGSASSGSTATTSTATAATAAGDLGEGEALDDMKPPPYHPRMALSARKKFRAFLLRQRVFIDQETFETLPSRLQPRTTPDTHYI</sequence>
<dbReference type="AlphaFoldDB" id="F2U0D2"/>
<protein>
    <recommendedName>
        <fullName evidence="4">SPRY domain-containing protein</fullName>
    </recommendedName>
</protein>
<evidence type="ECO:0000256" key="3">
    <source>
        <dbReference type="SAM" id="MobiDB-lite"/>
    </source>
</evidence>
<evidence type="ECO:0000313" key="5">
    <source>
        <dbReference type="EMBL" id="EGD80860.1"/>
    </source>
</evidence>
<dbReference type="GO" id="GO:0048188">
    <property type="term" value="C:Set1C/COMPASS complex"/>
    <property type="evidence" value="ECO:0007669"/>
    <property type="project" value="InterPro"/>
</dbReference>
<dbReference type="InParanoid" id="F2U0D2"/>
<dbReference type="PANTHER" id="PTHR10598:SF0">
    <property type="entry name" value="SET1_ASH2 HISTONE METHYLTRANSFERASE COMPLEX SUBUNIT ASH2"/>
    <property type="match status" value="1"/>
</dbReference>
<dbReference type="OrthoDB" id="10266026at2759"/>
<dbReference type="GeneID" id="16078018"/>
<dbReference type="eggNOG" id="KOG2626">
    <property type="taxonomic scope" value="Eukaryota"/>
</dbReference>
<organism evidence="6">
    <name type="scientific">Salpingoeca rosetta (strain ATCC 50818 / BSB-021)</name>
    <dbReference type="NCBI Taxonomy" id="946362"/>
    <lineage>
        <taxon>Eukaryota</taxon>
        <taxon>Choanoflagellata</taxon>
        <taxon>Craspedida</taxon>
        <taxon>Salpingoecidae</taxon>
        <taxon>Salpingoeca</taxon>
    </lineage>
</organism>
<accession>F2U0D2</accession>
<name>F2U0D2_SALR5</name>
<dbReference type="STRING" id="946362.F2U0D2"/>
<dbReference type="InterPro" id="IPR037353">
    <property type="entry name" value="ASH2"/>
</dbReference>
<dbReference type="InterPro" id="IPR043136">
    <property type="entry name" value="B30.2/SPRY_sf"/>
</dbReference>
<dbReference type="Proteomes" id="UP000007799">
    <property type="component" value="Unassembled WGS sequence"/>
</dbReference>
<evidence type="ECO:0000313" key="6">
    <source>
        <dbReference type="Proteomes" id="UP000007799"/>
    </source>
</evidence>
<dbReference type="CDD" id="cd12872">
    <property type="entry name" value="SPRY_Ash2"/>
    <property type="match status" value="1"/>
</dbReference>
<dbReference type="PANTHER" id="PTHR10598">
    <property type="entry name" value="SET1/ASH2 HISTONE METHYLTRANSFERASE COMPLEX SUBUNIT ASH2"/>
    <property type="match status" value="1"/>
</dbReference>
<dbReference type="SUPFAM" id="SSF49899">
    <property type="entry name" value="Concanavalin A-like lectins/glucanases"/>
    <property type="match status" value="1"/>
</dbReference>
<dbReference type="Gene3D" id="2.60.120.920">
    <property type="match status" value="1"/>
</dbReference>
<evidence type="ECO:0000256" key="1">
    <source>
        <dbReference type="ARBA" id="ARBA00004123"/>
    </source>
</evidence>
<dbReference type="KEGG" id="sre:PTSG_11732"/>
<gene>
    <name evidence="5" type="ORF">PTSG_11732</name>
</gene>
<feature type="domain" description="SPRY" evidence="4">
    <location>
        <begin position="2"/>
        <end position="160"/>
    </location>
</feature>
<keyword evidence="6" id="KW-1185">Reference proteome</keyword>
<dbReference type="GO" id="GO:0000976">
    <property type="term" value="F:transcription cis-regulatory region binding"/>
    <property type="evidence" value="ECO:0007669"/>
    <property type="project" value="TreeGrafter"/>
</dbReference>
<proteinExistence type="predicted"/>
<dbReference type="SMART" id="SM00449">
    <property type="entry name" value="SPRY"/>
    <property type="match status" value="1"/>
</dbReference>
<evidence type="ECO:0000256" key="2">
    <source>
        <dbReference type="ARBA" id="ARBA00023242"/>
    </source>
</evidence>
<dbReference type="InterPro" id="IPR003877">
    <property type="entry name" value="SPRY_dom"/>
</dbReference>
<feature type="region of interest" description="Disordered" evidence="3">
    <location>
        <begin position="218"/>
        <end position="237"/>
    </location>
</feature>
<dbReference type="InterPro" id="IPR013320">
    <property type="entry name" value="ConA-like_dom_sf"/>
</dbReference>
<comment type="subcellular location">
    <subcellularLocation>
        <location evidence="1">Nucleus</location>
    </subcellularLocation>
</comment>
<dbReference type="RefSeq" id="XP_004997421.1">
    <property type="nucleotide sequence ID" value="XM_004997364.1"/>
</dbReference>
<feature type="region of interest" description="Disordered" evidence="3">
    <location>
        <begin position="247"/>
        <end position="266"/>
    </location>
</feature>